<evidence type="ECO:0000313" key="2">
    <source>
        <dbReference type="Proteomes" id="UP001152561"/>
    </source>
</evidence>
<keyword evidence="2" id="KW-1185">Reference proteome</keyword>
<accession>A0A9Q1LTA4</accession>
<dbReference type="AlphaFoldDB" id="A0A9Q1LTA4"/>
<evidence type="ECO:0000313" key="1">
    <source>
        <dbReference type="EMBL" id="KAJ8541827.1"/>
    </source>
</evidence>
<sequence length="238" mass="27755">MKHNLEVLNKKAVCSVDNTPDDIRKQLKDLQEAMGLHEPQSSMIDKEKELRGKLENGEQSKKVFTSKSPEYNEVPNRLISGHTLSSFCRRVEVSEITTTLPKLHSSSNDMNLETSNILENVELFKADVKQIYSRKLKYSIPSYFPMIDELCFVNFLFRNLDEVLNSNWSLESLTKPEIRTLCMKLSHLRSFIRNGERRIPDELWRRSISATYEVERLLTLYLSGVMLLDIFCFHFPVF</sequence>
<protein>
    <submittedName>
        <fullName evidence="1">Uncharacterized protein</fullName>
    </submittedName>
</protein>
<organism evidence="1 2">
    <name type="scientific">Anisodus acutangulus</name>
    <dbReference type="NCBI Taxonomy" id="402998"/>
    <lineage>
        <taxon>Eukaryota</taxon>
        <taxon>Viridiplantae</taxon>
        <taxon>Streptophyta</taxon>
        <taxon>Embryophyta</taxon>
        <taxon>Tracheophyta</taxon>
        <taxon>Spermatophyta</taxon>
        <taxon>Magnoliopsida</taxon>
        <taxon>eudicotyledons</taxon>
        <taxon>Gunneridae</taxon>
        <taxon>Pentapetalae</taxon>
        <taxon>asterids</taxon>
        <taxon>lamiids</taxon>
        <taxon>Solanales</taxon>
        <taxon>Solanaceae</taxon>
        <taxon>Solanoideae</taxon>
        <taxon>Hyoscyameae</taxon>
        <taxon>Anisodus</taxon>
    </lineage>
</organism>
<gene>
    <name evidence="1" type="ORF">K7X08_002643</name>
</gene>
<comment type="caution">
    <text evidence="1">The sequence shown here is derived from an EMBL/GenBank/DDBJ whole genome shotgun (WGS) entry which is preliminary data.</text>
</comment>
<dbReference type="EMBL" id="JAJAGQ010000015">
    <property type="protein sequence ID" value="KAJ8541827.1"/>
    <property type="molecule type" value="Genomic_DNA"/>
</dbReference>
<reference evidence="2" key="1">
    <citation type="journal article" date="2023" name="Proc. Natl. Acad. Sci. U.S.A.">
        <title>Genomic and structural basis for evolution of tropane alkaloid biosynthesis.</title>
        <authorList>
            <person name="Wanga Y.-J."/>
            <person name="Taina T."/>
            <person name="Yua J.-Y."/>
            <person name="Lia J."/>
            <person name="Xua B."/>
            <person name="Chenc J."/>
            <person name="D'Auriad J.C."/>
            <person name="Huanga J.-P."/>
            <person name="Huanga S.-X."/>
        </authorList>
    </citation>
    <scope>NUCLEOTIDE SEQUENCE [LARGE SCALE GENOMIC DNA]</scope>
    <source>
        <strain evidence="2">cv. KIB-2019</strain>
    </source>
</reference>
<dbReference type="Proteomes" id="UP001152561">
    <property type="component" value="Unassembled WGS sequence"/>
</dbReference>
<proteinExistence type="predicted"/>
<name>A0A9Q1LTA4_9SOLA</name>